<feature type="region of interest" description="Disordered" evidence="1">
    <location>
        <begin position="73"/>
        <end position="125"/>
    </location>
</feature>
<dbReference type="EMBL" id="JARKIF010000002">
    <property type="protein sequence ID" value="KAJ7647666.1"/>
    <property type="molecule type" value="Genomic_DNA"/>
</dbReference>
<reference evidence="2" key="1">
    <citation type="submission" date="2023-03" db="EMBL/GenBank/DDBJ databases">
        <title>Massive genome expansion in bonnet fungi (Mycena s.s.) driven by repeated elements and novel gene families across ecological guilds.</title>
        <authorList>
            <consortium name="Lawrence Berkeley National Laboratory"/>
            <person name="Harder C.B."/>
            <person name="Miyauchi S."/>
            <person name="Viragh M."/>
            <person name="Kuo A."/>
            <person name="Thoen E."/>
            <person name="Andreopoulos B."/>
            <person name="Lu D."/>
            <person name="Skrede I."/>
            <person name="Drula E."/>
            <person name="Henrissat B."/>
            <person name="Morin E."/>
            <person name="Kohler A."/>
            <person name="Barry K."/>
            <person name="LaButti K."/>
            <person name="Morin E."/>
            <person name="Salamov A."/>
            <person name="Lipzen A."/>
            <person name="Mereny Z."/>
            <person name="Hegedus B."/>
            <person name="Baldrian P."/>
            <person name="Stursova M."/>
            <person name="Weitz H."/>
            <person name="Taylor A."/>
            <person name="Grigoriev I.V."/>
            <person name="Nagy L.G."/>
            <person name="Martin F."/>
            <person name="Kauserud H."/>
        </authorList>
    </citation>
    <scope>NUCLEOTIDE SEQUENCE</scope>
    <source>
        <strain evidence="2">9284</strain>
    </source>
</reference>
<name>A0AAD7CFX2_9AGAR</name>
<dbReference type="AlphaFoldDB" id="A0AAD7CFX2"/>
<accession>A0AAD7CFX2</accession>
<feature type="compositionally biased region" description="Polar residues" evidence="1">
    <location>
        <begin position="81"/>
        <end position="100"/>
    </location>
</feature>
<dbReference type="Proteomes" id="UP001221142">
    <property type="component" value="Unassembled WGS sequence"/>
</dbReference>
<feature type="compositionally biased region" description="Basic and acidic residues" evidence="1">
    <location>
        <begin position="114"/>
        <end position="125"/>
    </location>
</feature>
<protein>
    <submittedName>
        <fullName evidence="2">Uncharacterized protein</fullName>
    </submittedName>
</protein>
<organism evidence="2 3">
    <name type="scientific">Roridomyces roridus</name>
    <dbReference type="NCBI Taxonomy" id="1738132"/>
    <lineage>
        <taxon>Eukaryota</taxon>
        <taxon>Fungi</taxon>
        <taxon>Dikarya</taxon>
        <taxon>Basidiomycota</taxon>
        <taxon>Agaricomycotina</taxon>
        <taxon>Agaricomycetes</taxon>
        <taxon>Agaricomycetidae</taxon>
        <taxon>Agaricales</taxon>
        <taxon>Marasmiineae</taxon>
        <taxon>Mycenaceae</taxon>
        <taxon>Roridomyces</taxon>
    </lineage>
</organism>
<keyword evidence="3" id="KW-1185">Reference proteome</keyword>
<evidence type="ECO:0000313" key="3">
    <source>
        <dbReference type="Proteomes" id="UP001221142"/>
    </source>
</evidence>
<gene>
    <name evidence="2" type="ORF">FB45DRAFT_1019886</name>
</gene>
<evidence type="ECO:0000313" key="2">
    <source>
        <dbReference type="EMBL" id="KAJ7647666.1"/>
    </source>
</evidence>
<proteinExistence type="predicted"/>
<evidence type="ECO:0000256" key="1">
    <source>
        <dbReference type="SAM" id="MobiDB-lite"/>
    </source>
</evidence>
<sequence length="157" mass="16778">MDAASLSSLSRSEIIALAKANKIKANLSTKEIIRQLLEQFPDGVPALSVEDAPVPKRKKFMGRVKDALKAVTGTIKRESPSSEQTAIHNVPNSPLTQRPHSPSDVDSDNEEGTVDDHVEAADPEDIRLVVADMSAISARNKENLARASALRSASLGG</sequence>
<comment type="caution">
    <text evidence="2">The sequence shown here is derived from an EMBL/GenBank/DDBJ whole genome shotgun (WGS) entry which is preliminary data.</text>
</comment>